<dbReference type="PANTHER" id="PTHR15377">
    <property type="entry name" value="TRANSCRIPTION ELONGATION REGULATOR 1"/>
    <property type="match status" value="1"/>
</dbReference>
<feature type="region of interest" description="Disordered" evidence="3">
    <location>
        <begin position="360"/>
        <end position="388"/>
    </location>
</feature>
<dbReference type="GO" id="GO:0005634">
    <property type="term" value="C:nucleus"/>
    <property type="evidence" value="ECO:0007669"/>
    <property type="project" value="TreeGrafter"/>
</dbReference>
<feature type="compositionally biased region" description="Basic and acidic residues" evidence="3">
    <location>
        <begin position="1062"/>
        <end position="1072"/>
    </location>
</feature>
<feature type="region of interest" description="Disordered" evidence="3">
    <location>
        <begin position="332"/>
        <end position="351"/>
    </location>
</feature>
<dbReference type="GO" id="GO:0070063">
    <property type="term" value="F:RNA polymerase binding"/>
    <property type="evidence" value="ECO:0007669"/>
    <property type="project" value="InterPro"/>
</dbReference>
<feature type="compositionally biased region" description="Low complexity" evidence="3">
    <location>
        <begin position="425"/>
        <end position="440"/>
    </location>
</feature>
<dbReference type="Pfam" id="PF00397">
    <property type="entry name" value="WW"/>
    <property type="match status" value="2"/>
</dbReference>
<evidence type="ECO:0000313" key="7">
    <source>
        <dbReference type="Proteomes" id="UP001176961"/>
    </source>
</evidence>
<evidence type="ECO:0000259" key="5">
    <source>
        <dbReference type="PROSITE" id="PS51676"/>
    </source>
</evidence>
<feature type="region of interest" description="Disordered" evidence="3">
    <location>
        <begin position="475"/>
        <end position="499"/>
    </location>
</feature>
<feature type="compositionally biased region" description="Basic and acidic residues" evidence="3">
    <location>
        <begin position="545"/>
        <end position="556"/>
    </location>
</feature>
<dbReference type="SUPFAM" id="SSF51045">
    <property type="entry name" value="WW domain"/>
    <property type="match status" value="3"/>
</dbReference>
<evidence type="ECO:0000313" key="6">
    <source>
        <dbReference type="EMBL" id="CAJ0607635.1"/>
    </source>
</evidence>
<reference evidence="6" key="1">
    <citation type="submission" date="2023-07" db="EMBL/GenBank/DDBJ databases">
        <authorList>
            <consortium name="CYATHOMIX"/>
        </authorList>
    </citation>
    <scope>NUCLEOTIDE SEQUENCE</scope>
    <source>
        <strain evidence="6">N/A</strain>
    </source>
</reference>
<evidence type="ECO:0000259" key="4">
    <source>
        <dbReference type="PROSITE" id="PS50020"/>
    </source>
</evidence>
<feature type="domain" description="WW" evidence="4">
    <location>
        <begin position="379"/>
        <end position="412"/>
    </location>
</feature>
<feature type="compositionally biased region" description="Basic and acidic residues" evidence="3">
    <location>
        <begin position="332"/>
        <end position="343"/>
    </location>
</feature>
<evidence type="ECO:0000256" key="3">
    <source>
        <dbReference type="SAM" id="MobiDB-lite"/>
    </source>
</evidence>
<feature type="compositionally biased region" description="Basic and acidic residues" evidence="3">
    <location>
        <begin position="581"/>
        <end position="606"/>
    </location>
</feature>
<dbReference type="InterPro" id="IPR001202">
    <property type="entry name" value="WW_dom"/>
</dbReference>
<feature type="compositionally biased region" description="Acidic residues" evidence="3">
    <location>
        <begin position="558"/>
        <end position="569"/>
    </location>
</feature>
<feature type="coiled-coil region" evidence="2">
    <location>
        <begin position="744"/>
        <end position="771"/>
    </location>
</feature>
<feature type="compositionally biased region" description="Low complexity" evidence="3">
    <location>
        <begin position="137"/>
        <end position="198"/>
    </location>
</feature>
<dbReference type="PANTHER" id="PTHR15377:SF3">
    <property type="entry name" value="WW DOMAIN-CONTAINING PROTEIN"/>
    <property type="match status" value="1"/>
</dbReference>
<dbReference type="PROSITE" id="PS51676">
    <property type="entry name" value="FF"/>
    <property type="match status" value="4"/>
</dbReference>
<accession>A0AA36HCC0</accession>
<dbReference type="PROSITE" id="PS01159">
    <property type="entry name" value="WW_DOMAIN_1"/>
    <property type="match status" value="1"/>
</dbReference>
<dbReference type="InterPro" id="IPR057565">
    <property type="entry name" value="WW_TCRG1_3rd"/>
</dbReference>
<dbReference type="Gene3D" id="2.20.70.10">
    <property type="match status" value="3"/>
</dbReference>
<feature type="domain" description="FF" evidence="5">
    <location>
        <begin position="690"/>
        <end position="745"/>
    </location>
</feature>
<dbReference type="InterPro" id="IPR002713">
    <property type="entry name" value="FF_domain"/>
</dbReference>
<dbReference type="FunFam" id="2.20.70.10:FF:000049">
    <property type="entry name" value="Transcription elongation regulator 1-like"/>
    <property type="match status" value="1"/>
</dbReference>
<feature type="domain" description="WW" evidence="4">
    <location>
        <begin position="502"/>
        <end position="529"/>
    </location>
</feature>
<dbReference type="SMART" id="SM00441">
    <property type="entry name" value="FF"/>
    <property type="match status" value="6"/>
</dbReference>
<feature type="region of interest" description="Disordered" evidence="3">
    <location>
        <begin position="407"/>
        <end position="440"/>
    </location>
</feature>
<feature type="region of interest" description="Disordered" evidence="3">
    <location>
        <begin position="1"/>
        <end position="265"/>
    </location>
</feature>
<dbReference type="EMBL" id="CATQJL010000316">
    <property type="protein sequence ID" value="CAJ0607635.1"/>
    <property type="molecule type" value="Genomic_DNA"/>
</dbReference>
<dbReference type="CDD" id="cd00201">
    <property type="entry name" value="WW"/>
    <property type="match status" value="3"/>
</dbReference>
<dbReference type="SMART" id="SM00456">
    <property type="entry name" value="WW"/>
    <property type="match status" value="3"/>
</dbReference>
<dbReference type="SUPFAM" id="SSF81698">
    <property type="entry name" value="FF domain"/>
    <property type="match status" value="5"/>
</dbReference>
<dbReference type="PROSITE" id="PS50020">
    <property type="entry name" value="WW_DOMAIN_2"/>
    <property type="match status" value="3"/>
</dbReference>
<keyword evidence="2" id="KW-0175">Coiled coil</keyword>
<keyword evidence="1" id="KW-0677">Repeat</keyword>
<dbReference type="InterPro" id="IPR036020">
    <property type="entry name" value="WW_dom_sf"/>
</dbReference>
<dbReference type="Pfam" id="PF23517">
    <property type="entry name" value="WW_TCERG1"/>
    <property type="match status" value="1"/>
</dbReference>
<feature type="region of interest" description="Disordered" evidence="3">
    <location>
        <begin position="545"/>
        <end position="609"/>
    </location>
</feature>
<feature type="compositionally biased region" description="Basic and acidic residues" evidence="3">
    <location>
        <begin position="101"/>
        <end position="115"/>
    </location>
</feature>
<dbReference type="InterPro" id="IPR045148">
    <property type="entry name" value="TCRG1-like"/>
</dbReference>
<dbReference type="FunFam" id="2.20.70.10:FF:000133">
    <property type="entry name" value="TransCription Elongation Regulator homolog"/>
    <property type="match status" value="1"/>
</dbReference>
<protein>
    <recommendedName>
        <fullName evidence="8">Transcription elongation regulator 1</fullName>
    </recommendedName>
</protein>
<feature type="coiled-coil region" evidence="2">
    <location>
        <begin position="677"/>
        <end position="711"/>
    </location>
</feature>
<sequence>MDYETNGGDHTASAGQEAAPTHPDKQHHDAYANGGYGDPNYAHHEHHIDGNMHQGYHDQHGGPDGPADHNGPVDGGHAHTGGGHDVNSGYNGHEAYQNDTGNHDGAHGWGEHGEGYDASQGYDEHHGYDNYGGGYEDGYQGPPGDASRGRGMARPPYRGMPPGRGGAAPHQQQPPQQQSQQPPGQQQQAPGGQSQQPSFFPPPFMRGNSNPPARGFAPPSFRGTRGFPPARGGGTTYPPSYRGGYTGGNSSYPGGYPNYGSQQTAAPVVDQATRLKKLANCEDDEELWVEAKSPEGKPYFYHWQTRETVWDRPEKSKVVGQTELAELIQKATEEEQKEREEAQRSATAYAQRAQAGYMPPPFFPPGFPVAGGRQPMVPTNPDDAWNEYTAPDGRKYYYNSITQENTWDKPQALIDKEAGKSPMDTSSPAPQAAPVAAATANTAGLQPDAIAEAQAKAQAALAQYLAQSKNLALQHSQLQQKKEEKKDNTRPISSTPVSGTAWCVVWTGDGKVFFYNPSTKTSVWERPPEMYGRADVDVLVSKCPEVKKDEPEHANAEGDSDGSDEETEDGGPPKKKSRSERKKEALLAQQKKDKEKPVRQMLEKPIDPAVQAELQAQRDREKMPLEERLMQFKTMLGEKGVATGSTFEKELSKIVFDPRYLLLSATERRACFDAYVREKLEQERAEKKRRMKEAKEKFQELLKEAELHGKSSFSSFGSKFGKDPRFKAVEKMRDREDLFNEYVGELHKKEKEERREKKEKAKKEFMALLAEQTSFTRKTKWSTAKKLLENDERYKAVESSSSREQMFRDHVEKLGDESLSDIEEEAEREKRLAADAAIAARQREVEAELGDKLRERDLESERHRMQEHQERFNALLVDLVKSAEANWHETRRILRKDERYAECDLLDKEKKESAFNEHIRNLEKKRRDAFFAVLDEHPKITTQTRWKDARRIIQDEEETFSKVASNSERKVERDYRDWQELRHDNAVREFKDLLKETKIITYKSKRMIEENEQHLKDILAVLENDKRWMRMSENHASERDRILDEYIEVLHRKGTPPPPTQQERERRRKETA</sequence>
<feature type="compositionally biased region" description="Basic and acidic residues" evidence="3">
    <location>
        <begin position="41"/>
        <end position="61"/>
    </location>
</feature>
<feature type="compositionally biased region" description="Basic and acidic residues" evidence="3">
    <location>
        <begin position="480"/>
        <end position="489"/>
    </location>
</feature>
<evidence type="ECO:0000256" key="2">
    <source>
        <dbReference type="SAM" id="Coils"/>
    </source>
</evidence>
<dbReference type="InterPro" id="IPR036517">
    <property type="entry name" value="FF_domain_sf"/>
</dbReference>
<dbReference type="Proteomes" id="UP001176961">
    <property type="component" value="Unassembled WGS sequence"/>
</dbReference>
<comment type="caution">
    <text evidence="6">The sequence shown here is derived from an EMBL/GenBank/DDBJ whole genome shotgun (WGS) entry which is preliminary data.</text>
</comment>
<feature type="domain" description="WW" evidence="4">
    <location>
        <begin position="288"/>
        <end position="315"/>
    </location>
</feature>
<proteinExistence type="predicted"/>
<feature type="domain" description="FF" evidence="5">
    <location>
        <begin position="920"/>
        <end position="981"/>
    </location>
</feature>
<feature type="domain" description="FF" evidence="5">
    <location>
        <begin position="982"/>
        <end position="1049"/>
    </location>
</feature>
<name>A0AA36HCC0_CYLNA</name>
<dbReference type="Pfam" id="PF01846">
    <property type="entry name" value="FF"/>
    <property type="match status" value="6"/>
</dbReference>
<feature type="region of interest" description="Disordered" evidence="3">
    <location>
        <begin position="1050"/>
        <end position="1072"/>
    </location>
</feature>
<evidence type="ECO:0000256" key="1">
    <source>
        <dbReference type="ARBA" id="ARBA00022737"/>
    </source>
</evidence>
<dbReference type="Gene3D" id="1.10.10.440">
    <property type="entry name" value="FF domain"/>
    <property type="match status" value="6"/>
</dbReference>
<dbReference type="FunFam" id="1.10.10.440:FF:000041">
    <property type="entry name" value="TransCription Elongation Regulator homolog"/>
    <property type="match status" value="1"/>
</dbReference>
<organism evidence="6 7">
    <name type="scientific">Cylicocyclus nassatus</name>
    <name type="common">Nematode worm</name>
    <dbReference type="NCBI Taxonomy" id="53992"/>
    <lineage>
        <taxon>Eukaryota</taxon>
        <taxon>Metazoa</taxon>
        <taxon>Ecdysozoa</taxon>
        <taxon>Nematoda</taxon>
        <taxon>Chromadorea</taxon>
        <taxon>Rhabditida</taxon>
        <taxon>Rhabditina</taxon>
        <taxon>Rhabditomorpha</taxon>
        <taxon>Strongyloidea</taxon>
        <taxon>Strongylidae</taxon>
        <taxon>Cylicocyclus</taxon>
    </lineage>
</organism>
<evidence type="ECO:0008006" key="8">
    <source>
        <dbReference type="Google" id="ProtNLM"/>
    </source>
</evidence>
<feature type="domain" description="FF" evidence="5">
    <location>
        <begin position="758"/>
        <end position="813"/>
    </location>
</feature>
<keyword evidence="7" id="KW-1185">Reference proteome</keyword>
<dbReference type="GO" id="GO:0003712">
    <property type="term" value="F:transcription coregulator activity"/>
    <property type="evidence" value="ECO:0007669"/>
    <property type="project" value="TreeGrafter"/>
</dbReference>
<dbReference type="AlphaFoldDB" id="A0AA36HCC0"/>
<gene>
    <name evidence="6" type="ORF">CYNAS_LOCUS19618</name>
</gene>